<organism evidence="2 3">
    <name type="scientific">Flavobacterium beibuense</name>
    <dbReference type="NCBI Taxonomy" id="657326"/>
    <lineage>
        <taxon>Bacteria</taxon>
        <taxon>Pseudomonadati</taxon>
        <taxon>Bacteroidota</taxon>
        <taxon>Flavobacteriia</taxon>
        <taxon>Flavobacteriales</taxon>
        <taxon>Flavobacteriaceae</taxon>
        <taxon>Flavobacterium</taxon>
    </lineage>
</organism>
<feature type="signal peptide" evidence="1">
    <location>
        <begin position="1"/>
        <end position="18"/>
    </location>
</feature>
<dbReference type="AlphaFoldDB" id="A0A444W8W3"/>
<dbReference type="RefSeq" id="WP_129751255.1">
    <property type="nucleotide sequence ID" value="NZ_JUIW01000007.1"/>
</dbReference>
<dbReference type="OrthoDB" id="1324104at2"/>
<gene>
    <name evidence="2" type="ORF">NU09_2127</name>
</gene>
<dbReference type="Proteomes" id="UP000289775">
    <property type="component" value="Unassembled WGS sequence"/>
</dbReference>
<keyword evidence="1" id="KW-0732">Signal</keyword>
<protein>
    <submittedName>
        <fullName evidence="2">Uncharacterized protein</fullName>
    </submittedName>
</protein>
<evidence type="ECO:0000313" key="2">
    <source>
        <dbReference type="EMBL" id="RYJ42341.1"/>
    </source>
</evidence>
<sequence>MKLRLLALSFFIVLMACSSDDGDDPVNTEKNLLEVNITNDYYKFRYEFSGNKLSEIYQYDLNNNLLNAYEYHYSANGILNDIVYLDNLMQPTGTHNEFTYDSQGRMIKDALKGFNNQGEEIEDYTEFIYNSDNTITANDVYVNTVPETKTYYLNSQGIVYKIVRELVGNVNTEEVVYVDGCIVSDTHGGYTTTYTYDATTEVKGHYLKSDLNMFNGNVLNHQLFARGFVNKSYTRYISSVENPFTSVSYTYMFDEDGYPVNRSMYSDNVLLAEETITYE</sequence>
<dbReference type="EMBL" id="JUIW01000007">
    <property type="protein sequence ID" value="RYJ42341.1"/>
    <property type="molecule type" value="Genomic_DNA"/>
</dbReference>
<dbReference type="PROSITE" id="PS51257">
    <property type="entry name" value="PROKAR_LIPOPROTEIN"/>
    <property type="match status" value="1"/>
</dbReference>
<comment type="caution">
    <text evidence="2">The sequence shown here is derived from an EMBL/GenBank/DDBJ whole genome shotgun (WGS) entry which is preliminary data.</text>
</comment>
<name>A0A444W8W3_9FLAO</name>
<keyword evidence="3" id="KW-1185">Reference proteome</keyword>
<evidence type="ECO:0000256" key="1">
    <source>
        <dbReference type="SAM" id="SignalP"/>
    </source>
</evidence>
<feature type="chain" id="PRO_5019339262" evidence="1">
    <location>
        <begin position="19"/>
        <end position="279"/>
    </location>
</feature>
<reference evidence="2 3" key="1">
    <citation type="submission" date="2014-12" db="EMBL/GenBank/DDBJ databases">
        <title>Genome sequence of Flavobacterium beibuense RSKm HC5.</title>
        <authorList>
            <person name="Kim J.F."/>
            <person name="Song J.Y."/>
            <person name="Kwak M.-J."/>
            <person name="Lee S.-W."/>
        </authorList>
    </citation>
    <scope>NUCLEOTIDE SEQUENCE [LARGE SCALE GENOMIC DNA]</scope>
    <source>
        <strain evidence="2 3">RSKm HC5</strain>
    </source>
</reference>
<evidence type="ECO:0000313" key="3">
    <source>
        <dbReference type="Proteomes" id="UP000289775"/>
    </source>
</evidence>
<accession>A0A444W8W3</accession>
<proteinExistence type="predicted"/>